<dbReference type="EMBL" id="BMCT01000001">
    <property type="protein sequence ID" value="GGF52855.1"/>
    <property type="molecule type" value="Genomic_DNA"/>
</dbReference>
<evidence type="ECO:0000256" key="1">
    <source>
        <dbReference type="ARBA" id="ARBA00009437"/>
    </source>
</evidence>
<comment type="similarity">
    <text evidence="1">Belongs to the LysR transcriptional regulatory family.</text>
</comment>
<evidence type="ECO:0000313" key="7">
    <source>
        <dbReference type="Proteomes" id="UP000606044"/>
    </source>
</evidence>
<feature type="domain" description="HTH lysR-type" evidence="5">
    <location>
        <begin position="7"/>
        <end position="64"/>
    </location>
</feature>
<evidence type="ECO:0000259" key="5">
    <source>
        <dbReference type="PROSITE" id="PS50931"/>
    </source>
</evidence>
<dbReference type="Proteomes" id="UP000606044">
    <property type="component" value="Unassembled WGS sequence"/>
</dbReference>
<dbReference type="GO" id="GO:0003700">
    <property type="term" value="F:DNA-binding transcription factor activity"/>
    <property type="evidence" value="ECO:0007669"/>
    <property type="project" value="InterPro"/>
</dbReference>
<dbReference type="Pfam" id="PF03466">
    <property type="entry name" value="LysR_substrate"/>
    <property type="match status" value="1"/>
</dbReference>
<dbReference type="InterPro" id="IPR000847">
    <property type="entry name" value="LysR_HTH_N"/>
</dbReference>
<dbReference type="PANTHER" id="PTHR30537">
    <property type="entry name" value="HTH-TYPE TRANSCRIPTIONAL REGULATOR"/>
    <property type="match status" value="1"/>
</dbReference>
<dbReference type="PANTHER" id="PTHR30537:SF3">
    <property type="entry name" value="TRANSCRIPTIONAL REGULATORY PROTEIN"/>
    <property type="match status" value="1"/>
</dbReference>
<sequence length="290" mass="31295">MYEAHPLEWSDLRIFLAVARTGTQSAAAKALNLSHPTIGRRLRALEAALGQALFQRTAEGFVLTDEGTAILALAEEMEEATQAIRRRVSGAEALLAGRLRVSCSDWVGAFVLPEVVGAYAAAHPQVEVDLLSASRLYSLAQREADIAFRVVPFEEADIVQRRLAVLPFAAYAAADVAPRVGAGGAGLTLIEDAPHGERDVLAQSWLRQRLPQAGRVFLSNSRTVQARLCVAGVGLACLPRAVGDRTAGLTRLDLGAEPPSRELWMGYHRDLKRLTRLRAFADTAVRLLAG</sequence>
<dbReference type="Gene3D" id="1.10.10.10">
    <property type="entry name" value="Winged helix-like DNA-binding domain superfamily/Winged helix DNA-binding domain"/>
    <property type="match status" value="1"/>
</dbReference>
<dbReference type="InterPro" id="IPR058163">
    <property type="entry name" value="LysR-type_TF_proteobact-type"/>
</dbReference>
<keyword evidence="7" id="KW-1185">Reference proteome</keyword>
<accession>A0A917BQ68</accession>
<evidence type="ECO:0000256" key="3">
    <source>
        <dbReference type="ARBA" id="ARBA00023125"/>
    </source>
</evidence>
<comment type="caution">
    <text evidence="6">The sequence shown here is derived from an EMBL/GenBank/DDBJ whole genome shotgun (WGS) entry which is preliminary data.</text>
</comment>
<dbReference type="SUPFAM" id="SSF53850">
    <property type="entry name" value="Periplasmic binding protein-like II"/>
    <property type="match status" value="1"/>
</dbReference>
<protein>
    <submittedName>
        <fullName evidence="6">Transcriptional regulator</fullName>
    </submittedName>
</protein>
<dbReference type="GO" id="GO:0043565">
    <property type="term" value="F:sequence-specific DNA binding"/>
    <property type="evidence" value="ECO:0007669"/>
    <property type="project" value="TreeGrafter"/>
</dbReference>
<reference evidence="6" key="1">
    <citation type="journal article" date="2014" name="Int. J. Syst. Evol. Microbiol.">
        <title>Complete genome sequence of Corynebacterium casei LMG S-19264T (=DSM 44701T), isolated from a smear-ripened cheese.</title>
        <authorList>
            <consortium name="US DOE Joint Genome Institute (JGI-PGF)"/>
            <person name="Walter F."/>
            <person name="Albersmeier A."/>
            <person name="Kalinowski J."/>
            <person name="Ruckert C."/>
        </authorList>
    </citation>
    <scope>NUCLEOTIDE SEQUENCE</scope>
    <source>
        <strain evidence="6">CCM 7897</strain>
    </source>
</reference>
<gene>
    <name evidence="6" type="ORF">GCM10007301_10440</name>
</gene>
<keyword evidence="3" id="KW-0238">DNA-binding</keyword>
<name>A0A917BQ68_9HYPH</name>
<dbReference type="InterPro" id="IPR036390">
    <property type="entry name" value="WH_DNA-bd_sf"/>
</dbReference>
<dbReference type="Gene3D" id="3.40.190.290">
    <property type="match status" value="1"/>
</dbReference>
<organism evidence="6 7">
    <name type="scientific">Azorhizobium oxalatiphilum</name>
    <dbReference type="NCBI Taxonomy" id="980631"/>
    <lineage>
        <taxon>Bacteria</taxon>
        <taxon>Pseudomonadati</taxon>
        <taxon>Pseudomonadota</taxon>
        <taxon>Alphaproteobacteria</taxon>
        <taxon>Hyphomicrobiales</taxon>
        <taxon>Xanthobacteraceae</taxon>
        <taxon>Azorhizobium</taxon>
    </lineage>
</organism>
<dbReference type="PROSITE" id="PS50931">
    <property type="entry name" value="HTH_LYSR"/>
    <property type="match status" value="1"/>
</dbReference>
<dbReference type="SUPFAM" id="SSF46785">
    <property type="entry name" value="Winged helix' DNA-binding domain"/>
    <property type="match status" value="1"/>
</dbReference>
<reference evidence="6" key="2">
    <citation type="submission" date="2020-09" db="EMBL/GenBank/DDBJ databases">
        <authorList>
            <person name="Sun Q."/>
            <person name="Sedlacek I."/>
        </authorList>
    </citation>
    <scope>NUCLEOTIDE SEQUENCE</scope>
    <source>
        <strain evidence="6">CCM 7897</strain>
    </source>
</reference>
<dbReference type="InterPro" id="IPR005119">
    <property type="entry name" value="LysR_subst-bd"/>
</dbReference>
<dbReference type="InterPro" id="IPR036388">
    <property type="entry name" value="WH-like_DNA-bd_sf"/>
</dbReference>
<evidence type="ECO:0000313" key="6">
    <source>
        <dbReference type="EMBL" id="GGF52855.1"/>
    </source>
</evidence>
<keyword evidence="4" id="KW-0804">Transcription</keyword>
<keyword evidence="2" id="KW-0805">Transcription regulation</keyword>
<evidence type="ECO:0000256" key="2">
    <source>
        <dbReference type="ARBA" id="ARBA00023015"/>
    </source>
</evidence>
<proteinExistence type="inferred from homology"/>
<dbReference type="AlphaFoldDB" id="A0A917BQ68"/>
<dbReference type="Pfam" id="PF00126">
    <property type="entry name" value="HTH_1"/>
    <property type="match status" value="1"/>
</dbReference>
<evidence type="ECO:0000256" key="4">
    <source>
        <dbReference type="ARBA" id="ARBA00023163"/>
    </source>
</evidence>
<dbReference type="GO" id="GO:0006351">
    <property type="term" value="P:DNA-templated transcription"/>
    <property type="evidence" value="ECO:0007669"/>
    <property type="project" value="TreeGrafter"/>
</dbReference>